<gene>
    <name evidence="1" type="ORF">SUNI508_14107</name>
</gene>
<proteinExistence type="predicted"/>
<keyword evidence="2" id="KW-1185">Reference proteome</keyword>
<accession>A0ABR2UYM9</accession>
<organism evidence="1 2">
    <name type="scientific">Seiridium unicorne</name>
    <dbReference type="NCBI Taxonomy" id="138068"/>
    <lineage>
        <taxon>Eukaryota</taxon>
        <taxon>Fungi</taxon>
        <taxon>Dikarya</taxon>
        <taxon>Ascomycota</taxon>
        <taxon>Pezizomycotina</taxon>
        <taxon>Sordariomycetes</taxon>
        <taxon>Xylariomycetidae</taxon>
        <taxon>Amphisphaeriales</taxon>
        <taxon>Sporocadaceae</taxon>
        <taxon>Seiridium</taxon>
    </lineage>
</organism>
<feature type="non-terminal residue" evidence="1">
    <location>
        <position position="13"/>
    </location>
</feature>
<protein>
    <submittedName>
        <fullName evidence="1">Uncharacterized protein</fullName>
    </submittedName>
</protein>
<sequence>MKEELKDYASIVI</sequence>
<reference evidence="1 2" key="1">
    <citation type="journal article" date="2024" name="J. Plant Pathol.">
        <title>Sequence and assembly of the genome of Seiridium unicorne, isolate CBS 538.82, causal agent of cypress canker disease.</title>
        <authorList>
            <person name="Scali E."/>
            <person name="Rocca G.D."/>
            <person name="Danti R."/>
            <person name="Garbelotto M."/>
            <person name="Barberini S."/>
            <person name="Baroncelli R."/>
            <person name="Emiliani G."/>
        </authorList>
    </citation>
    <scope>NUCLEOTIDE SEQUENCE [LARGE SCALE GENOMIC DNA]</scope>
    <source>
        <strain evidence="1 2">BM-138-508</strain>
    </source>
</reference>
<comment type="caution">
    <text evidence="1">The sequence shown here is derived from an EMBL/GenBank/DDBJ whole genome shotgun (WGS) entry which is preliminary data.</text>
</comment>
<evidence type="ECO:0000313" key="1">
    <source>
        <dbReference type="EMBL" id="KAK9419370.1"/>
    </source>
</evidence>
<evidence type="ECO:0000313" key="2">
    <source>
        <dbReference type="Proteomes" id="UP001408356"/>
    </source>
</evidence>
<dbReference type="EMBL" id="JARVKF010000324">
    <property type="protein sequence ID" value="KAK9419370.1"/>
    <property type="molecule type" value="Genomic_DNA"/>
</dbReference>
<dbReference type="Proteomes" id="UP001408356">
    <property type="component" value="Unassembled WGS sequence"/>
</dbReference>
<name>A0ABR2UYM9_9PEZI</name>